<organism evidence="2 3">
    <name type="scientific">Colocasia esculenta</name>
    <name type="common">Wild taro</name>
    <name type="synonym">Arum esculentum</name>
    <dbReference type="NCBI Taxonomy" id="4460"/>
    <lineage>
        <taxon>Eukaryota</taxon>
        <taxon>Viridiplantae</taxon>
        <taxon>Streptophyta</taxon>
        <taxon>Embryophyta</taxon>
        <taxon>Tracheophyta</taxon>
        <taxon>Spermatophyta</taxon>
        <taxon>Magnoliopsida</taxon>
        <taxon>Liliopsida</taxon>
        <taxon>Araceae</taxon>
        <taxon>Aroideae</taxon>
        <taxon>Colocasieae</taxon>
        <taxon>Colocasia</taxon>
    </lineage>
</organism>
<dbReference type="EMBL" id="NMUH01000989">
    <property type="protein sequence ID" value="MQL87596.1"/>
    <property type="molecule type" value="Genomic_DNA"/>
</dbReference>
<accession>A0A843UY35</accession>
<gene>
    <name evidence="2" type="ORF">Taro_020141</name>
</gene>
<proteinExistence type="predicted"/>
<feature type="region of interest" description="Disordered" evidence="1">
    <location>
        <begin position="451"/>
        <end position="472"/>
    </location>
</feature>
<name>A0A843UY35_COLES</name>
<dbReference type="AlphaFoldDB" id="A0A843UY35"/>
<feature type="region of interest" description="Disordered" evidence="1">
    <location>
        <begin position="282"/>
        <end position="318"/>
    </location>
</feature>
<keyword evidence="3" id="KW-1185">Reference proteome</keyword>
<feature type="region of interest" description="Disordered" evidence="1">
    <location>
        <begin position="634"/>
        <end position="655"/>
    </location>
</feature>
<feature type="region of interest" description="Disordered" evidence="1">
    <location>
        <begin position="525"/>
        <end position="619"/>
    </location>
</feature>
<evidence type="ECO:0000256" key="1">
    <source>
        <dbReference type="SAM" id="MobiDB-lite"/>
    </source>
</evidence>
<reference evidence="2" key="1">
    <citation type="submission" date="2017-07" db="EMBL/GenBank/DDBJ databases">
        <title>Taro Niue Genome Assembly and Annotation.</title>
        <authorList>
            <person name="Atibalentja N."/>
            <person name="Keating K."/>
            <person name="Fields C.J."/>
        </authorList>
    </citation>
    <scope>NUCLEOTIDE SEQUENCE</scope>
    <source>
        <strain evidence="2">Niue_2</strain>
        <tissue evidence="2">Leaf</tissue>
    </source>
</reference>
<protein>
    <submittedName>
        <fullName evidence="2">Uncharacterized protein</fullName>
    </submittedName>
</protein>
<feature type="compositionally biased region" description="Polar residues" evidence="1">
    <location>
        <begin position="634"/>
        <end position="644"/>
    </location>
</feature>
<sequence>MAHKGKAVEASGMPSSKPKADYDIILMREDKSHVTQRLGCFVLSLDLLEAGLRFLLPEIAKDLLWAWKREIQATAELFRSHFSQVCSPQSGDGVVYVKHRTNRMQINFSPRLSNNKGWTGRLFFVGRIKEAKIPDWDFPVRVVEPPKRVDMAPFLIKEAAAASSSLNMVVVNHAKGYLTEYKLVKYKLSRPWSAEEIAEGRDQKELVNYAETNHVSLYMIRVDKDAPAKESGAVSSVAEQRLLRIGPTKKAKTVVAGGATEKASGKAVITESASLLQLKRKKKRKAAEVESQDEERSAEEEMADEHRARKKKKAARAVPRIVEDAKEAEEEEEDLEPLLAQRKHQVARTPEQRASMASIVDRSEAVMKMSTKLGLIVVSDESDRSGEWAKSPMHETQGVLPSGSIDQGGAEQGGASHESAEFGAEDGAVAANSGRGAGEIDTFTPVTAAEPGAGEAVLPRGDTPQGSGEILPSMPPTSVIVVGCVVGRSAAKAIAKVNVVGKGAVHSGEGGTQALGSAEAGHAMASAASADEAGGEERLAVASEVGQEEEAPEVAVAQVAEGVLPSTGAAGDESSGDDRRPLTEVLKKGLPELPSKEALATPLERLDSAAPRGLPPCPSASQLEVLARCQQVVSERTPEISSGSYRPEARSDGDE</sequence>
<evidence type="ECO:0000313" key="3">
    <source>
        <dbReference type="Proteomes" id="UP000652761"/>
    </source>
</evidence>
<feature type="region of interest" description="Disordered" evidence="1">
    <location>
        <begin position="382"/>
        <end position="421"/>
    </location>
</feature>
<feature type="compositionally biased region" description="Acidic residues" evidence="1">
    <location>
        <begin position="290"/>
        <end position="303"/>
    </location>
</feature>
<feature type="compositionally biased region" description="Low complexity" evidence="1">
    <location>
        <begin position="553"/>
        <end position="563"/>
    </location>
</feature>
<dbReference type="Proteomes" id="UP000652761">
    <property type="component" value="Unassembled WGS sequence"/>
</dbReference>
<comment type="caution">
    <text evidence="2">The sequence shown here is derived from an EMBL/GenBank/DDBJ whole genome shotgun (WGS) entry which is preliminary data.</text>
</comment>
<feature type="compositionally biased region" description="Basic and acidic residues" evidence="1">
    <location>
        <begin position="576"/>
        <end position="590"/>
    </location>
</feature>
<evidence type="ECO:0000313" key="2">
    <source>
        <dbReference type="EMBL" id="MQL87596.1"/>
    </source>
</evidence>